<evidence type="ECO:0000256" key="9">
    <source>
        <dbReference type="ARBA" id="ARBA00022859"/>
    </source>
</evidence>
<dbReference type="GO" id="GO:0050829">
    <property type="term" value="P:defense response to Gram-negative bacterium"/>
    <property type="evidence" value="ECO:0007669"/>
    <property type="project" value="UniProtKB-UniRule"/>
</dbReference>
<evidence type="ECO:0000259" key="18">
    <source>
        <dbReference type="SMART" id="SM00329"/>
    </source>
</evidence>
<organism evidence="19 20">
    <name type="scientific">Erinaceus europaeus</name>
    <name type="common">Western European hedgehog</name>
    <dbReference type="NCBI Taxonomy" id="9365"/>
    <lineage>
        <taxon>Eukaryota</taxon>
        <taxon>Metazoa</taxon>
        <taxon>Chordata</taxon>
        <taxon>Craniata</taxon>
        <taxon>Vertebrata</taxon>
        <taxon>Euteleostomi</taxon>
        <taxon>Mammalia</taxon>
        <taxon>Eutheria</taxon>
        <taxon>Laurasiatheria</taxon>
        <taxon>Eulipotyphla</taxon>
        <taxon>Erinaceidae</taxon>
        <taxon>Erinaceinae</taxon>
        <taxon>Erinaceus</taxon>
    </lineage>
</organism>
<dbReference type="Pfam" id="PF02886">
    <property type="entry name" value="LBP_BPI_CETP_C"/>
    <property type="match status" value="1"/>
</dbReference>
<feature type="disulfide bond" evidence="14">
    <location>
        <begin position="155"/>
        <end position="195"/>
    </location>
</feature>
<dbReference type="SUPFAM" id="SSF55394">
    <property type="entry name" value="Bactericidal permeability-increasing protein, BPI"/>
    <property type="match status" value="2"/>
</dbReference>
<evidence type="ECO:0000256" key="5">
    <source>
        <dbReference type="ARBA" id="ARBA00022525"/>
    </source>
</evidence>
<reference evidence="19" key="1">
    <citation type="submission" date="2025-05" db="UniProtKB">
        <authorList>
            <consortium name="RefSeq"/>
        </authorList>
    </citation>
    <scope>NUCLEOTIDE SEQUENCE [LARGE SCALE GENOMIC DNA]</scope>
</reference>
<keyword evidence="5 15" id="KW-0964">Secreted</keyword>
<dbReference type="CTD" id="671"/>
<proteinExistence type="inferred from homology"/>
<dbReference type="FunCoup" id="A0A1S2ZML1">
    <property type="interactions" value="100"/>
</dbReference>
<dbReference type="InParanoid" id="A0A1S2ZML1"/>
<dbReference type="FunFam" id="3.15.10.10:FF:000001">
    <property type="entry name" value="phospholipid transfer protein-like"/>
    <property type="match status" value="1"/>
</dbReference>
<dbReference type="GO" id="GO:0001530">
    <property type="term" value="F:lipopolysaccharide binding"/>
    <property type="evidence" value="ECO:0007669"/>
    <property type="project" value="TreeGrafter"/>
</dbReference>
<evidence type="ECO:0000256" key="6">
    <source>
        <dbReference type="ARBA" id="ARBA00022529"/>
    </source>
</evidence>
<evidence type="ECO:0000256" key="13">
    <source>
        <dbReference type="ARBA" id="ARBA00025943"/>
    </source>
</evidence>
<evidence type="ECO:0000256" key="11">
    <source>
        <dbReference type="ARBA" id="ARBA00023157"/>
    </source>
</evidence>
<comment type="subunit">
    <text evidence="13 15">Monomer. Homodimer; disulfide-linked.</text>
</comment>
<evidence type="ECO:0000256" key="15">
    <source>
        <dbReference type="RuleBase" id="RU369039"/>
    </source>
</evidence>
<keyword evidence="10 15" id="KW-0044">Antibiotic</keyword>
<dbReference type="Gene3D" id="3.15.10.10">
    <property type="entry name" value="Bactericidal permeability-increasing protein, domain 1"/>
    <property type="match status" value="1"/>
</dbReference>
<dbReference type="GO" id="GO:0005615">
    <property type="term" value="C:extracellular space"/>
    <property type="evidence" value="ECO:0007669"/>
    <property type="project" value="UniProtKB-UniRule"/>
</dbReference>
<dbReference type="Proteomes" id="UP001652624">
    <property type="component" value="Chromosome 1"/>
</dbReference>
<gene>
    <name evidence="20" type="primary">BPI</name>
</gene>
<reference evidence="20" key="2">
    <citation type="submission" date="2025-08" db="UniProtKB">
        <authorList>
            <consortium name="RefSeq"/>
        </authorList>
    </citation>
    <scope>IDENTIFICATION</scope>
</reference>
<protein>
    <recommendedName>
        <fullName evidence="4 15">Bactericidal permeability-increasing protein</fullName>
        <shortName evidence="15">BPI</shortName>
    </recommendedName>
</protein>
<comment type="function">
    <text evidence="15">The cytotoxic action of BPI is limited to many species of Gram-negative bacteria; this specificity may be explained by a strong affinity of the very basic N-terminal half for the negatively charged lipopolysaccharides that are unique to the Gram-negative bacterial outer envelope.</text>
</comment>
<dbReference type="InterPro" id="IPR017942">
    <property type="entry name" value="Lipid-bd_serum_glycop_N"/>
</dbReference>
<evidence type="ECO:0000256" key="14">
    <source>
        <dbReference type="PIRSR" id="PIRSR002417-50"/>
    </source>
</evidence>
<accession>A0A1S2ZML1</accession>
<keyword evidence="12 15" id="KW-0325">Glycoprotein</keyword>
<evidence type="ECO:0000256" key="8">
    <source>
        <dbReference type="ARBA" id="ARBA00022729"/>
    </source>
</evidence>
<evidence type="ECO:0000256" key="3">
    <source>
        <dbReference type="ARBA" id="ARBA00007292"/>
    </source>
</evidence>
<feature type="chain" id="PRO_5010211623" description="Bactericidal permeability-increasing protein" evidence="16">
    <location>
        <begin position="21"/>
        <end position="469"/>
    </location>
</feature>
<keyword evidence="19" id="KW-1185">Reference proteome</keyword>
<dbReference type="GO" id="GO:0045087">
    <property type="term" value="P:innate immune response"/>
    <property type="evidence" value="ECO:0007669"/>
    <property type="project" value="UniProtKB-UniRule"/>
</dbReference>
<evidence type="ECO:0000256" key="4">
    <source>
        <dbReference type="ARBA" id="ARBA00017827"/>
    </source>
</evidence>
<dbReference type="GO" id="GO:0031663">
    <property type="term" value="P:lipopolysaccharide-mediated signaling pathway"/>
    <property type="evidence" value="ECO:0007669"/>
    <property type="project" value="TreeGrafter"/>
</dbReference>
<keyword evidence="8 15" id="KW-0732">Signal</keyword>
<evidence type="ECO:0000256" key="16">
    <source>
        <dbReference type="SAM" id="SignalP"/>
    </source>
</evidence>
<keyword evidence="11 14" id="KW-1015">Disulfide bond</keyword>
<name>A0A1S2ZML1_ERIEU</name>
<dbReference type="GeneID" id="103112252"/>
<dbReference type="PANTHER" id="PTHR10504:SF84">
    <property type="entry name" value="BACTERICIDAL PERMEABILITY-INCREASING PROTEIN"/>
    <property type="match status" value="1"/>
</dbReference>
<dbReference type="GO" id="GO:0043031">
    <property type="term" value="P:negative regulation of macrophage activation"/>
    <property type="evidence" value="ECO:0007669"/>
    <property type="project" value="TreeGrafter"/>
</dbReference>
<dbReference type="InterPro" id="IPR017954">
    <property type="entry name" value="Lipid-bd_serum_glycop_CS"/>
</dbReference>
<comment type="domain">
    <text evidence="15">The N-terminal region may be exposed to the interior of the granule, whereas the C-terminal portion may be embedded in the membrane. During phagocytosis and degranulation, proteases may be released and activated and cleave BPI at the junction of the N- and C-terminal portions of the molecule, providing controlled release of the N-terminal antibacterial fragment when bacteria are ingested.</text>
</comment>
<dbReference type="InterPro" id="IPR001124">
    <property type="entry name" value="Lipid-bd_serum_glycop_C"/>
</dbReference>
<comment type="domain">
    <text evidence="15">The N- and C-terminal barrels adopt an identical fold despite having only 13% of conserved residues.</text>
</comment>
<dbReference type="FunFam" id="3.15.20.10:FF:000001">
    <property type="entry name" value="Phospholipid transfer protein"/>
    <property type="match status" value="1"/>
</dbReference>
<evidence type="ECO:0000256" key="1">
    <source>
        <dbReference type="ARBA" id="ARBA00004197"/>
    </source>
</evidence>
<dbReference type="Pfam" id="PF01273">
    <property type="entry name" value="LBP_BPI_CETP"/>
    <property type="match status" value="1"/>
</dbReference>
<keyword evidence="9 15" id="KW-0391">Immunity</keyword>
<dbReference type="RefSeq" id="XP_007521713.1">
    <property type="nucleotide sequence ID" value="XM_007521651.2"/>
</dbReference>
<evidence type="ECO:0000256" key="12">
    <source>
        <dbReference type="ARBA" id="ARBA00023180"/>
    </source>
</evidence>
<comment type="subcellular location">
    <subcellularLocation>
        <location evidence="1">Cytoplasmic granule membrane</location>
    </subcellularLocation>
    <subcellularLocation>
        <location evidence="2 15">Secreted</location>
    </subcellularLocation>
</comment>
<dbReference type="InterPro" id="IPR032942">
    <property type="entry name" value="BPI/LBP/Plunc"/>
</dbReference>
<dbReference type="GO" id="GO:0032715">
    <property type="term" value="P:negative regulation of interleukin-6 production"/>
    <property type="evidence" value="ECO:0007669"/>
    <property type="project" value="TreeGrafter"/>
</dbReference>
<feature type="domain" description="Lipid-binding serum glycoprotein N-terminal" evidence="17">
    <location>
        <begin position="28"/>
        <end position="253"/>
    </location>
</feature>
<dbReference type="SMART" id="SM00329">
    <property type="entry name" value="BPI2"/>
    <property type="match status" value="1"/>
</dbReference>
<dbReference type="PANTHER" id="PTHR10504">
    <property type="entry name" value="BACTERICIDAL PERMEABILITY-INCREASING BPI PROTEIN-RELATED"/>
    <property type="match status" value="1"/>
</dbReference>
<evidence type="ECO:0000256" key="7">
    <source>
        <dbReference type="ARBA" id="ARBA00022588"/>
    </source>
</evidence>
<feature type="signal peptide" evidence="16">
    <location>
        <begin position="1"/>
        <end position="20"/>
    </location>
</feature>
<evidence type="ECO:0000313" key="19">
    <source>
        <dbReference type="Proteomes" id="UP001652624"/>
    </source>
</evidence>
<evidence type="ECO:0000256" key="2">
    <source>
        <dbReference type="ARBA" id="ARBA00004613"/>
    </source>
</evidence>
<keyword evidence="7 15" id="KW-0399">Innate immunity</keyword>
<keyword evidence="6 15" id="KW-0929">Antimicrobial</keyword>
<dbReference type="PIRSF" id="PIRSF002417">
    <property type="entry name" value="Lipid_binding_protein"/>
    <property type="match status" value="1"/>
</dbReference>
<dbReference type="SMART" id="SM00328">
    <property type="entry name" value="BPI1"/>
    <property type="match status" value="1"/>
</dbReference>
<evidence type="ECO:0000256" key="10">
    <source>
        <dbReference type="ARBA" id="ARBA00023022"/>
    </source>
</evidence>
<dbReference type="InterPro" id="IPR030675">
    <property type="entry name" value="BPI/LBP"/>
</dbReference>
<dbReference type="CDD" id="cd00025">
    <property type="entry name" value="BPI1"/>
    <property type="match status" value="1"/>
</dbReference>
<dbReference type="eggNOG" id="KOG4160">
    <property type="taxonomic scope" value="Eukaryota"/>
</dbReference>
<dbReference type="PROSITE" id="PS00400">
    <property type="entry name" value="LBP_BPI_CETP"/>
    <property type="match status" value="1"/>
</dbReference>
<dbReference type="GO" id="GO:0032717">
    <property type="term" value="P:negative regulation of interleukin-8 production"/>
    <property type="evidence" value="ECO:0007669"/>
    <property type="project" value="TreeGrafter"/>
</dbReference>
<sequence>MLRWASLMVLAALGTAGSKTTNPGIVARITQKGLDYACQQGVAALQKELKKIKIPDFMGNFKIKYLGKGTYSFHNMVIQGFQLPGPQIKLLPSEGLNFAIRNANIKISGKWKAKKNIIKASGKFDLNVRGLSISSDLKLSSNPGTGRSIISYSSCSTHIDKVHIHISGSSIGWLIQIFHKKIESSLRNTMSSKICKVVRSSVTSRLQPYFQTLPVIARVDNVAWIDYSLVAPPIVTAQNLDGHLKGEFFQLMYPRTLHFDPPALSFPTSHDRMMYLGISSYFFNTASFVYHQAGVLNLTLRDNMISKQSRFHLTTAFFGTLLPQVAKTFPYMKMQLLIGTSSPPSFTLRSAGLFCSAALEAQAVAILPNSSLAPLFLLGMSMNISVEVGIKSRSLIGQLKVDKLLLQLKHSDIGPFSAGLLQDFMDSVVHSVMLPKVNERLLEGFPLPLPRRVQFFNPVIQPHQDEETT</sequence>
<dbReference type="OrthoDB" id="10255543at2759"/>
<dbReference type="GO" id="GO:0032720">
    <property type="term" value="P:negative regulation of tumor necrosis factor production"/>
    <property type="evidence" value="ECO:0007669"/>
    <property type="project" value="TreeGrafter"/>
</dbReference>
<dbReference type="CDD" id="cd00026">
    <property type="entry name" value="BPI2"/>
    <property type="match status" value="1"/>
</dbReference>
<evidence type="ECO:0000259" key="17">
    <source>
        <dbReference type="SMART" id="SM00328"/>
    </source>
</evidence>
<feature type="domain" description="Lipid-binding serum glycoprotein C-terminal" evidence="18">
    <location>
        <begin position="268"/>
        <end position="468"/>
    </location>
</feature>
<comment type="similarity">
    <text evidence="3">Belongs to the BPI/LBP/Plunc superfamily. BPI/LBP family.</text>
</comment>
<dbReference type="InterPro" id="IPR017943">
    <property type="entry name" value="Bactericidal_perm-incr_a/b_dom"/>
</dbReference>
<dbReference type="AlphaFoldDB" id="A0A1S2ZML1"/>
<dbReference type="Gene3D" id="3.15.20.10">
    <property type="entry name" value="Bactericidal permeability-increasing protein, domain 2"/>
    <property type="match status" value="1"/>
</dbReference>
<evidence type="ECO:0000313" key="20">
    <source>
        <dbReference type="RefSeq" id="XP_007521713.1"/>
    </source>
</evidence>